<dbReference type="Proteomes" id="UP000662873">
    <property type="component" value="Chromosome"/>
</dbReference>
<evidence type="ECO:0000256" key="13">
    <source>
        <dbReference type="ARBA" id="ARBA00023136"/>
    </source>
</evidence>
<evidence type="ECO:0000313" key="18">
    <source>
        <dbReference type="EMBL" id="BBO24062.1"/>
    </source>
</evidence>
<dbReference type="InterPro" id="IPR034300">
    <property type="entry name" value="PNTB-like"/>
</dbReference>
<name>A0A809RW33_9BACT</name>
<feature type="domain" description="NADP transhydrogenase beta-like" evidence="17">
    <location>
        <begin position="11"/>
        <end position="460"/>
    </location>
</feature>
<evidence type="ECO:0000256" key="8">
    <source>
        <dbReference type="ARBA" id="ARBA00022692"/>
    </source>
</evidence>
<evidence type="ECO:0000256" key="14">
    <source>
        <dbReference type="ARBA" id="ARBA00048202"/>
    </source>
</evidence>
<feature type="transmembrane region" description="Helical" evidence="16">
    <location>
        <begin position="215"/>
        <end position="233"/>
    </location>
</feature>
<comment type="function">
    <text evidence="1 15">The transhydrogenation between NADH and NADP is coupled to respiration and ATP hydrolysis and functions as a proton pump across the membrane.</text>
</comment>
<evidence type="ECO:0000256" key="5">
    <source>
        <dbReference type="ARBA" id="ARBA00014581"/>
    </source>
</evidence>
<evidence type="ECO:0000256" key="3">
    <source>
        <dbReference type="ARBA" id="ARBA00007919"/>
    </source>
</evidence>
<dbReference type="InterPro" id="IPR012136">
    <property type="entry name" value="NADH_DH_b"/>
</dbReference>
<comment type="similarity">
    <text evidence="3 15">Belongs to the PNT beta subunit family.</text>
</comment>
<gene>
    <name evidence="18" type="ORF">NPRO_16570</name>
</gene>
<evidence type="ECO:0000256" key="10">
    <source>
        <dbReference type="ARBA" id="ARBA00022967"/>
    </source>
</evidence>
<feature type="transmembrane region" description="Helical" evidence="16">
    <location>
        <begin position="189"/>
        <end position="208"/>
    </location>
</feature>
<dbReference type="PANTHER" id="PTHR44758">
    <property type="entry name" value="NAD(P) TRANSHYDROGENASE SUBUNIT BETA"/>
    <property type="match status" value="1"/>
</dbReference>
<dbReference type="KEGG" id="npy:NPRO_16570"/>
<evidence type="ECO:0000256" key="11">
    <source>
        <dbReference type="ARBA" id="ARBA00022989"/>
    </source>
</evidence>
<comment type="catalytic activity">
    <reaction evidence="14 15">
        <text>NAD(+) + NADPH + H(+)(in) = NADH + NADP(+) + H(+)(out)</text>
        <dbReference type="Rhea" id="RHEA:47992"/>
        <dbReference type="ChEBI" id="CHEBI:15378"/>
        <dbReference type="ChEBI" id="CHEBI:57540"/>
        <dbReference type="ChEBI" id="CHEBI:57783"/>
        <dbReference type="ChEBI" id="CHEBI:57945"/>
        <dbReference type="ChEBI" id="CHEBI:58349"/>
        <dbReference type="EC" id="7.1.1.1"/>
    </reaction>
</comment>
<protein>
    <recommendedName>
        <fullName evidence="5 15">NAD(P) transhydrogenase subunit beta</fullName>
        <ecNumber evidence="4 15">7.1.1.1</ecNumber>
    </recommendedName>
    <alternativeName>
        <fullName evidence="15">Nicotinamide nucleotide transhydrogenase subunit beta</fullName>
    </alternativeName>
</protein>
<feature type="transmembrane region" description="Helical" evidence="16">
    <location>
        <begin position="37"/>
        <end position="55"/>
    </location>
</feature>
<dbReference type="GO" id="GO:0005886">
    <property type="term" value="C:plasma membrane"/>
    <property type="evidence" value="ECO:0007669"/>
    <property type="project" value="UniProtKB-SubCell"/>
</dbReference>
<evidence type="ECO:0000256" key="6">
    <source>
        <dbReference type="ARBA" id="ARBA00022475"/>
    </source>
</evidence>
<dbReference type="AlphaFoldDB" id="A0A809RW33"/>
<dbReference type="Gene3D" id="3.40.50.1220">
    <property type="entry name" value="TPP-binding domain"/>
    <property type="match status" value="1"/>
</dbReference>
<sequence length="466" mass="47480">MSPEQTKQLIEVGYLVAAVCFILSLKLLNSPLTARKGNALAAVGMAIALGVTFALPGISNWGLILGGFAIGSVLGVVSARRVAMTAMPQMVALLNGLGGGAVALVALVEFLESNQGAGLDSIGLVTAVLSAIIGSVSFSGSVIAFGKLQELITSRAVTGVLLKVATFIALAGIIGIALSLTLGTPRIEAFLLLLGLSVALGVLGVIPIGGADMPVVISLLNSFTGCAAGLAGFVLGNTALLIGGGLVGASGLILTLQMCSAMNRSLENVLFGAFGATTSSAMGGSGATGTVRNYSVEDAAIMFSNASSVVIVPGYGLAVAQAQHVVKELANKLAGMGIDVKFAVHSVAGRMPGHMNVLLAEADVPYDQLYDIDQINPLFPETDVALVVGANDVVNPSARYDKASPVYGMPILDVDKAQNCIVIKRSMKPGFAGIDNELFVMPNTSMVFGDAKQVITKMVAALEPYA</sequence>
<organism evidence="18 19">
    <name type="scientific">Candidatus Nitrosymbiomonas proteolyticus</name>
    <dbReference type="NCBI Taxonomy" id="2608984"/>
    <lineage>
        <taxon>Bacteria</taxon>
        <taxon>Bacillati</taxon>
        <taxon>Armatimonadota</taxon>
        <taxon>Armatimonadota incertae sedis</taxon>
        <taxon>Candidatus Nitrosymbiomonas</taxon>
    </lineage>
</organism>
<dbReference type="PANTHER" id="PTHR44758:SF1">
    <property type="entry name" value="NAD(P) TRANSHYDROGENASE SUBUNIT BETA"/>
    <property type="match status" value="1"/>
</dbReference>
<dbReference type="EMBL" id="AP021858">
    <property type="protein sequence ID" value="BBO24062.1"/>
    <property type="molecule type" value="Genomic_DNA"/>
</dbReference>
<dbReference type="EC" id="7.1.1.1" evidence="4 15"/>
<proteinExistence type="inferred from homology"/>
<keyword evidence="11 16" id="KW-1133">Transmembrane helix</keyword>
<feature type="transmembrane region" description="Helical" evidence="16">
    <location>
        <begin position="12"/>
        <end position="28"/>
    </location>
</feature>
<feature type="transmembrane region" description="Helical" evidence="16">
    <location>
        <begin position="160"/>
        <end position="183"/>
    </location>
</feature>
<evidence type="ECO:0000256" key="2">
    <source>
        <dbReference type="ARBA" id="ARBA00004429"/>
    </source>
</evidence>
<evidence type="ECO:0000256" key="7">
    <source>
        <dbReference type="ARBA" id="ARBA00022519"/>
    </source>
</evidence>
<keyword evidence="8 16" id="KW-0812">Transmembrane</keyword>
<feature type="transmembrane region" description="Helical" evidence="16">
    <location>
        <begin position="91"/>
        <end position="110"/>
    </location>
</feature>
<evidence type="ECO:0000313" key="19">
    <source>
        <dbReference type="Proteomes" id="UP000662873"/>
    </source>
</evidence>
<evidence type="ECO:0000256" key="12">
    <source>
        <dbReference type="ARBA" id="ARBA00023027"/>
    </source>
</evidence>
<feature type="transmembrane region" description="Helical" evidence="16">
    <location>
        <begin position="61"/>
        <end position="79"/>
    </location>
</feature>
<dbReference type="GO" id="GO:0008750">
    <property type="term" value="F:proton-translocating NAD(P)+ transhydrogenase activity"/>
    <property type="evidence" value="ECO:0007669"/>
    <property type="project" value="UniProtKB-EC"/>
</dbReference>
<reference evidence="18" key="1">
    <citation type="journal article" name="DNA Res.">
        <title>The physiological potential of anammox bacteria as revealed by their core genome structure.</title>
        <authorList>
            <person name="Okubo T."/>
            <person name="Toyoda A."/>
            <person name="Fukuhara K."/>
            <person name="Uchiyama I."/>
            <person name="Harigaya Y."/>
            <person name="Kuroiwa M."/>
            <person name="Suzuki T."/>
            <person name="Murakami Y."/>
            <person name="Suwa Y."/>
            <person name="Takami H."/>
        </authorList>
    </citation>
    <scope>NUCLEOTIDE SEQUENCE</scope>
    <source>
        <strain evidence="18">317325-2</strain>
    </source>
</reference>
<comment type="subcellular location">
    <subcellularLocation>
        <location evidence="2">Cell inner membrane</location>
        <topology evidence="2">Multi-pass membrane protein</topology>
    </subcellularLocation>
</comment>
<dbReference type="PIRSF" id="PIRSF000204">
    <property type="entry name" value="PNTB"/>
    <property type="match status" value="1"/>
</dbReference>
<keyword evidence="13 15" id="KW-0472">Membrane</keyword>
<evidence type="ECO:0000256" key="4">
    <source>
        <dbReference type="ARBA" id="ARBA00012943"/>
    </source>
</evidence>
<evidence type="ECO:0000256" key="15">
    <source>
        <dbReference type="PIRNR" id="PIRNR000204"/>
    </source>
</evidence>
<evidence type="ECO:0000256" key="9">
    <source>
        <dbReference type="ARBA" id="ARBA00022857"/>
    </source>
</evidence>
<keyword evidence="6 15" id="KW-1003">Cell membrane</keyword>
<dbReference type="SUPFAM" id="SSF52467">
    <property type="entry name" value="DHS-like NAD/FAD-binding domain"/>
    <property type="match status" value="1"/>
</dbReference>
<evidence type="ECO:0000259" key="17">
    <source>
        <dbReference type="Pfam" id="PF02233"/>
    </source>
</evidence>
<dbReference type="Pfam" id="PF02233">
    <property type="entry name" value="PNTB"/>
    <property type="match status" value="1"/>
</dbReference>
<evidence type="ECO:0000256" key="1">
    <source>
        <dbReference type="ARBA" id="ARBA00003943"/>
    </source>
</evidence>
<feature type="transmembrane region" description="Helical" evidence="16">
    <location>
        <begin position="122"/>
        <end position="148"/>
    </location>
</feature>
<keyword evidence="10 15" id="KW-1278">Translocase</keyword>
<dbReference type="GO" id="GO:0050661">
    <property type="term" value="F:NADP binding"/>
    <property type="evidence" value="ECO:0007669"/>
    <property type="project" value="InterPro"/>
</dbReference>
<keyword evidence="7 15" id="KW-0997">Cell inner membrane</keyword>
<feature type="transmembrane region" description="Helical" evidence="16">
    <location>
        <begin position="239"/>
        <end position="256"/>
    </location>
</feature>
<accession>A0A809RW33</accession>
<evidence type="ECO:0000256" key="16">
    <source>
        <dbReference type="SAM" id="Phobius"/>
    </source>
</evidence>
<keyword evidence="9 15" id="KW-0521">NADP</keyword>
<dbReference type="InterPro" id="IPR029035">
    <property type="entry name" value="DHS-like_NAD/FAD-binding_dom"/>
</dbReference>
<keyword evidence="12 15" id="KW-0520">NAD</keyword>